<feature type="region of interest" description="Disordered" evidence="1">
    <location>
        <begin position="604"/>
        <end position="805"/>
    </location>
</feature>
<feature type="region of interest" description="Disordered" evidence="1">
    <location>
        <begin position="162"/>
        <end position="185"/>
    </location>
</feature>
<dbReference type="EMBL" id="JAPCWZ010000003">
    <property type="protein sequence ID" value="KAK8874384.1"/>
    <property type="molecule type" value="Genomic_DNA"/>
</dbReference>
<feature type="compositionally biased region" description="Low complexity" evidence="1">
    <location>
        <begin position="63"/>
        <end position="74"/>
    </location>
</feature>
<feature type="compositionally biased region" description="Acidic residues" evidence="1">
    <location>
        <begin position="769"/>
        <end position="784"/>
    </location>
</feature>
<dbReference type="Proteomes" id="UP001390339">
    <property type="component" value="Unassembled WGS sequence"/>
</dbReference>
<evidence type="ECO:0000256" key="1">
    <source>
        <dbReference type="SAM" id="MobiDB-lite"/>
    </source>
</evidence>
<feature type="compositionally biased region" description="Polar residues" evidence="1">
    <location>
        <begin position="744"/>
        <end position="758"/>
    </location>
</feature>
<feature type="compositionally biased region" description="Low complexity" evidence="1">
    <location>
        <begin position="634"/>
        <end position="646"/>
    </location>
</feature>
<feature type="region of interest" description="Disordered" evidence="1">
    <location>
        <begin position="314"/>
        <end position="378"/>
    </location>
</feature>
<accession>A0ABR2J9A9</accession>
<evidence type="ECO:0000313" key="3">
    <source>
        <dbReference type="Proteomes" id="UP001390339"/>
    </source>
</evidence>
<feature type="compositionally biased region" description="Polar residues" evidence="1">
    <location>
        <begin position="695"/>
        <end position="704"/>
    </location>
</feature>
<feature type="compositionally biased region" description="Polar residues" evidence="1">
    <location>
        <begin position="43"/>
        <end position="61"/>
    </location>
</feature>
<organism evidence="2 3">
    <name type="scientific">Apiospora arundinis</name>
    <dbReference type="NCBI Taxonomy" id="335852"/>
    <lineage>
        <taxon>Eukaryota</taxon>
        <taxon>Fungi</taxon>
        <taxon>Dikarya</taxon>
        <taxon>Ascomycota</taxon>
        <taxon>Pezizomycotina</taxon>
        <taxon>Sordariomycetes</taxon>
        <taxon>Xylariomycetidae</taxon>
        <taxon>Amphisphaeriales</taxon>
        <taxon>Apiosporaceae</taxon>
        <taxon>Apiospora</taxon>
    </lineage>
</organism>
<feature type="compositionally biased region" description="Low complexity" evidence="1">
    <location>
        <begin position="342"/>
        <end position="361"/>
    </location>
</feature>
<evidence type="ECO:0000313" key="2">
    <source>
        <dbReference type="EMBL" id="KAK8874384.1"/>
    </source>
</evidence>
<feature type="region of interest" description="Disordered" evidence="1">
    <location>
        <begin position="1"/>
        <end position="137"/>
    </location>
</feature>
<feature type="compositionally biased region" description="Polar residues" evidence="1">
    <location>
        <begin position="712"/>
        <end position="735"/>
    </location>
</feature>
<reference evidence="2 3" key="1">
    <citation type="journal article" date="2024" name="IMA Fungus">
        <title>Apiospora arundinis, a panoply of carbohydrate-active enzymes and secondary metabolites.</title>
        <authorList>
            <person name="Sorensen T."/>
            <person name="Petersen C."/>
            <person name="Muurmann A.T."/>
            <person name="Christiansen J.V."/>
            <person name="Brundto M.L."/>
            <person name="Overgaard C.K."/>
            <person name="Boysen A.T."/>
            <person name="Wollenberg R.D."/>
            <person name="Larsen T.O."/>
            <person name="Sorensen J.L."/>
            <person name="Nielsen K.L."/>
            <person name="Sondergaard T.E."/>
        </authorList>
    </citation>
    <scope>NUCLEOTIDE SEQUENCE [LARGE SCALE GENOMIC DNA]</scope>
    <source>
        <strain evidence="2 3">AAU 773</strain>
    </source>
</reference>
<protein>
    <recommendedName>
        <fullName evidence="4">C2H2-type domain-containing protein</fullName>
    </recommendedName>
</protein>
<sequence>MGQGQDQDQDQMEGLVTTTAPEAPMHDAPLLSPSPVRHEESHSTFATIPNGTARENGQGSVTAEPDGVAAGAAAPLPPSAQPLPQPTRLPSITSSSVPAPPTRSTPASTPSVTPGPPPSALPPRMSPLATQPPSAHPAQYVRRTSMPQGGKVPIVEPPGVGLRRAASQNPNAFQSPSRDHGGENPKFNDDLSRLTHAVQQSVPEAVRRVARDNWEKVLLGTGFHQAFIMNAIIHHANGDILRRGIREFGRKMVSESQEAIIAHFEQADLDAVADTILDKASDDFLDKALERRLATIDARSLINALARAERLGYESGDANGDDGTTASPPLSTPTAQGNHSFQFQQQALQHAQAQAQYTHQQPPSSQNPLMPPAPPKQQPNLQCPLCWRKFTAAPPYEYHVKKTLCTKTPPNSDGFPFSCSECGAGFVTAVGQKSHYLNKVCGPHEFAPATPKASGAMGSSPAQIGTHSSAMYAQQPPLPSQRSPYNQQPPQPTWSTPIQKQPSATPKSSAPPSSSGPVAGDPYGHLNADTRARLDQDLLAAEATYAPRFKEAEDIADPEERRQKLEGLQNSFSTKQSIIRKRYGVRLRQRRTKEEIEAERIRLTGHIGTPGGGKRQRVDDGLGDTPSYVPSQKVPAAPANNPTVTPIKHLSVTDMNPSGLGGSSATAATADPTLSQQQQQQAQQSSPPPPPRHNSLASYQQNGYRVSRHVSHSTPQSPRSPVQPTSSFTPANINNRAVVESAADASSNWGPKSPSAATRSGKAAAPVVLDDDEASSDSDSDGDGEIPAKLPPQGSRPQGARGWAG</sequence>
<gene>
    <name evidence="2" type="ORF">PGQ11_004898</name>
</gene>
<keyword evidence="3" id="KW-1185">Reference proteome</keyword>
<feature type="region of interest" description="Disordered" evidence="1">
    <location>
        <begin position="469"/>
        <end position="527"/>
    </location>
</feature>
<name>A0ABR2J9A9_9PEZI</name>
<feature type="compositionally biased region" description="Pro residues" evidence="1">
    <location>
        <begin position="113"/>
        <end position="125"/>
    </location>
</feature>
<feature type="compositionally biased region" description="Low complexity" evidence="1">
    <location>
        <begin position="502"/>
        <end position="522"/>
    </location>
</feature>
<feature type="compositionally biased region" description="Polar residues" evidence="1">
    <location>
        <begin position="166"/>
        <end position="176"/>
    </location>
</feature>
<proteinExistence type="predicted"/>
<comment type="caution">
    <text evidence="2">The sequence shown here is derived from an EMBL/GenBank/DDBJ whole genome shotgun (WGS) entry which is preliminary data.</text>
</comment>
<evidence type="ECO:0008006" key="4">
    <source>
        <dbReference type="Google" id="ProtNLM"/>
    </source>
</evidence>
<feature type="compositionally biased region" description="Pro residues" evidence="1">
    <location>
        <begin position="75"/>
        <end position="87"/>
    </location>
</feature>
<feature type="compositionally biased region" description="Low complexity" evidence="1">
    <location>
        <begin position="663"/>
        <end position="685"/>
    </location>
</feature>
<feature type="compositionally biased region" description="Low complexity" evidence="1">
    <location>
        <begin position="324"/>
        <end position="335"/>
    </location>
</feature>